<reference evidence="4" key="1">
    <citation type="submission" date="2015-11" db="EMBL/GenBank/DDBJ databases">
        <authorList>
            <person name="Kim K.M."/>
        </authorList>
    </citation>
    <scope>NUCLEOTIDE SEQUENCE [LARGE SCALE GENOMIC DNA]</scope>
    <source>
        <strain evidence="4">KCTC 12086</strain>
    </source>
</reference>
<dbReference type="OrthoDB" id="9759366at2"/>
<evidence type="ECO:0000313" key="3">
    <source>
        <dbReference type="EMBL" id="ALO40601.1"/>
    </source>
</evidence>
<dbReference type="InterPro" id="IPR021059">
    <property type="entry name" value="DnaJ-related_N"/>
</dbReference>
<protein>
    <submittedName>
        <fullName evidence="3">DnaJ-class molecular chaperone</fullName>
    </submittedName>
</protein>
<dbReference type="PATRIC" id="fig|161398.10.peg.73"/>
<feature type="domain" description="J" evidence="2">
    <location>
        <begin position="134"/>
        <end position="192"/>
    </location>
</feature>
<dbReference type="Pfam" id="PF00226">
    <property type="entry name" value="DnaJ"/>
    <property type="match status" value="1"/>
</dbReference>
<name>A0A0S2JX63_9GAMM</name>
<dbReference type="Gene3D" id="1.10.287.110">
    <property type="entry name" value="DnaJ domain"/>
    <property type="match status" value="1"/>
</dbReference>
<keyword evidence="1" id="KW-0143">Chaperone</keyword>
<proteinExistence type="predicted"/>
<dbReference type="STRING" id="161398.PP2015_72"/>
<evidence type="ECO:0000256" key="1">
    <source>
        <dbReference type="ARBA" id="ARBA00023186"/>
    </source>
</evidence>
<keyword evidence="4" id="KW-1185">Reference proteome</keyword>
<dbReference type="Proteomes" id="UP000061457">
    <property type="component" value="Chromosome I"/>
</dbReference>
<dbReference type="Pfam" id="PF12339">
    <property type="entry name" value="DNAJ_related"/>
    <property type="match status" value="1"/>
</dbReference>
<dbReference type="SUPFAM" id="SSF46565">
    <property type="entry name" value="Chaperone J-domain"/>
    <property type="match status" value="1"/>
</dbReference>
<gene>
    <name evidence="3" type="ORF">PP2015_72</name>
</gene>
<dbReference type="InterPro" id="IPR001623">
    <property type="entry name" value="DnaJ_domain"/>
</dbReference>
<dbReference type="EMBL" id="CP013187">
    <property type="protein sequence ID" value="ALO40601.1"/>
    <property type="molecule type" value="Genomic_DNA"/>
</dbReference>
<dbReference type="KEGG" id="pphe:PP2015_72"/>
<dbReference type="PROSITE" id="PS50076">
    <property type="entry name" value="DNAJ_2"/>
    <property type="match status" value="1"/>
</dbReference>
<dbReference type="InterPro" id="IPR036869">
    <property type="entry name" value="J_dom_sf"/>
</dbReference>
<dbReference type="CDD" id="cd06257">
    <property type="entry name" value="DnaJ"/>
    <property type="match status" value="1"/>
</dbReference>
<dbReference type="RefSeq" id="WP_058028390.1">
    <property type="nucleotide sequence ID" value="NZ_CP013187.1"/>
</dbReference>
<evidence type="ECO:0000259" key="2">
    <source>
        <dbReference type="PROSITE" id="PS50076"/>
    </source>
</evidence>
<organism evidence="3 4">
    <name type="scientific">Pseudoalteromonas phenolica</name>
    <dbReference type="NCBI Taxonomy" id="161398"/>
    <lineage>
        <taxon>Bacteria</taxon>
        <taxon>Pseudomonadati</taxon>
        <taxon>Pseudomonadota</taxon>
        <taxon>Gammaproteobacteria</taxon>
        <taxon>Alteromonadales</taxon>
        <taxon>Pseudoalteromonadaceae</taxon>
        <taxon>Pseudoalteromonas</taxon>
    </lineage>
</organism>
<evidence type="ECO:0000313" key="4">
    <source>
        <dbReference type="Proteomes" id="UP000061457"/>
    </source>
</evidence>
<accession>A0A0S2JX63</accession>
<dbReference type="AlphaFoldDB" id="A0A0S2JX63"/>
<sequence length="194" mass="22987">MLRPILDEIFSVLSNGAHFKVHTLAAHLQTVDLLQQLDEDPNQDLFKRNFVLMNSLYTLQSELIEEDIYLHIDSMDIYLADKGQAPELNTPLSTYYLDWQNYQTDNEEIAALLDSFWQRYAQSFHHQQNTLNKPHLEDLCLQWQLTQPLEEKAIRRRWRKLAIQHHPDKGSNDDTRFKQLQSEYQQLLGHIKSI</sequence>